<feature type="domain" description="MULE transposase" evidence="1">
    <location>
        <begin position="137"/>
        <end position="233"/>
    </location>
</feature>
<keyword evidence="2" id="KW-1185">Reference proteome</keyword>
<sequence>MQVQSLKGTPHRCPWSYKNVSANSRWLAEHFKKELADDLDWKLKEFRKTIKRKFKLRVSRWKVYRAKKHAHSEMFGDHKKQYARLRDYCATIMLKNPGSAAFVMTEVVPPSVNPIFQRMFVMFRAQKDGFISGCRPVIGLDACHLKGRFGGHLMHAVGRDGNNQMYPIAIACVESECKESWHWFLELLTTHIGSPADMNWVFISDRQKGLVETFDVLFLGVEHRFCVRHMYANFKLRFKDKALRDIMWVVARAYEIDGWSQKMRELQVANREAYDWLSAILANFGQAIIESDQEPTDLIHPYYSIEYYCRAYKGMVVPIPEEGLWVQTSGLPIQPPKLRRRPGRPRKLRRKSADELVNNDVVTRKGTITHCSNCNMPGHNKKTRKQLRQVVYDALNCV</sequence>
<dbReference type="RefSeq" id="XP_027118515.1">
    <property type="nucleotide sequence ID" value="XM_027262714.1"/>
</dbReference>
<dbReference type="Pfam" id="PF10551">
    <property type="entry name" value="MULE"/>
    <property type="match status" value="1"/>
</dbReference>
<accession>A0A6P6WT35</accession>
<evidence type="ECO:0000313" key="2">
    <source>
        <dbReference type="Proteomes" id="UP001652660"/>
    </source>
</evidence>
<dbReference type="AlphaFoldDB" id="A0A6P6WT35"/>
<reference evidence="2" key="1">
    <citation type="journal article" date="2025" name="Foods">
        <title>Unveiling the Microbial Signatures of Arabica Coffee Cherries: Insights into Ripeness Specific Diversity, Functional Traits, and Implications for Quality and Safety.</title>
        <authorList>
            <consortium name="RefSeq"/>
            <person name="Tenea G.N."/>
            <person name="Cifuentes V."/>
            <person name="Reyes P."/>
            <person name="Cevallos-Vallejos M."/>
        </authorList>
    </citation>
    <scope>NUCLEOTIDE SEQUENCE [LARGE SCALE GENOMIC DNA]</scope>
</reference>
<organism evidence="2 3">
    <name type="scientific">Coffea arabica</name>
    <name type="common">Arabian coffee</name>
    <dbReference type="NCBI Taxonomy" id="13443"/>
    <lineage>
        <taxon>Eukaryota</taxon>
        <taxon>Viridiplantae</taxon>
        <taxon>Streptophyta</taxon>
        <taxon>Embryophyta</taxon>
        <taxon>Tracheophyta</taxon>
        <taxon>Spermatophyta</taxon>
        <taxon>Magnoliopsida</taxon>
        <taxon>eudicotyledons</taxon>
        <taxon>Gunneridae</taxon>
        <taxon>Pentapetalae</taxon>
        <taxon>asterids</taxon>
        <taxon>lamiids</taxon>
        <taxon>Gentianales</taxon>
        <taxon>Rubiaceae</taxon>
        <taxon>Ixoroideae</taxon>
        <taxon>Gardenieae complex</taxon>
        <taxon>Bertiereae - Coffeeae clade</taxon>
        <taxon>Coffeeae</taxon>
        <taxon>Coffea</taxon>
    </lineage>
</organism>
<dbReference type="Proteomes" id="UP001652660">
    <property type="component" value="Chromosome 3c"/>
</dbReference>
<dbReference type="InterPro" id="IPR018289">
    <property type="entry name" value="MULE_transposase_dom"/>
</dbReference>
<gene>
    <name evidence="3" type="primary">LOC113735719</name>
</gene>
<evidence type="ECO:0000259" key="1">
    <source>
        <dbReference type="Pfam" id="PF10551"/>
    </source>
</evidence>
<protein>
    <recommendedName>
        <fullName evidence="1">MULE transposase domain-containing protein</fullName>
    </recommendedName>
</protein>
<proteinExistence type="predicted"/>
<name>A0A6P6WT35_COFAR</name>
<dbReference type="OrthoDB" id="1435110at2759"/>
<dbReference type="PANTHER" id="PTHR31973:SF187">
    <property type="entry name" value="MUTATOR TRANSPOSASE MUDRA PROTEIN"/>
    <property type="match status" value="1"/>
</dbReference>
<reference evidence="3" key="2">
    <citation type="submission" date="2025-08" db="UniProtKB">
        <authorList>
            <consortium name="RefSeq"/>
        </authorList>
    </citation>
    <scope>IDENTIFICATION</scope>
    <source>
        <tissue evidence="3">Leaves</tissue>
    </source>
</reference>
<evidence type="ECO:0000313" key="3">
    <source>
        <dbReference type="RefSeq" id="XP_027118515.1"/>
    </source>
</evidence>
<dbReference type="PANTHER" id="PTHR31973">
    <property type="entry name" value="POLYPROTEIN, PUTATIVE-RELATED"/>
    <property type="match status" value="1"/>
</dbReference>
<dbReference type="GeneID" id="113735719"/>